<evidence type="ECO:0000259" key="1">
    <source>
        <dbReference type="Pfam" id="PF13709"/>
    </source>
</evidence>
<gene>
    <name evidence="2" type="ORF">FYC62_14225</name>
</gene>
<organism evidence="2 3">
    <name type="scientific">Pedobacter aquae</name>
    <dbReference type="NCBI Taxonomy" id="2605747"/>
    <lineage>
        <taxon>Bacteria</taxon>
        <taxon>Pseudomonadati</taxon>
        <taxon>Bacteroidota</taxon>
        <taxon>Sphingobacteriia</taxon>
        <taxon>Sphingobacteriales</taxon>
        <taxon>Sphingobacteriaceae</taxon>
        <taxon>Pedobacter</taxon>
    </lineage>
</organism>
<sequence>MLRNQLFKQIGYKVESRKYRVESTGCKVESTCFKVLLVFFVVFLTAFKIDDASFKIAKVKYNGGGDWYANRTALPNLIAYFNSIFSAKIAPQDAVVEVGSQELFNYPFVYLTGHGNISFTDAEAKNLRNYLIAGGFLHLDDNYGLDKFIRVQMKKVFPELAFQELPSSHPIYHQKFKFPQGLPKIHEHDNKRPQGLALIYKGRIVCFYSYESDLGNGWEDFGTYPEDTKERREQALKMGVNLLQYVLTN</sequence>
<dbReference type="Pfam" id="PF13709">
    <property type="entry name" value="DUF4159"/>
    <property type="match status" value="1"/>
</dbReference>
<dbReference type="AlphaFoldDB" id="A0A5C0VKL6"/>
<feature type="domain" description="DUF4159" evidence="1">
    <location>
        <begin position="55"/>
        <end position="247"/>
    </location>
</feature>
<keyword evidence="3" id="KW-1185">Reference proteome</keyword>
<dbReference type="RefSeq" id="WP_149075416.1">
    <property type="nucleotide sequence ID" value="NZ_CP043329.1"/>
</dbReference>
<protein>
    <submittedName>
        <fullName evidence="2">DUF4159 domain-containing protein</fullName>
    </submittedName>
</protein>
<dbReference type="Proteomes" id="UP000323653">
    <property type="component" value="Chromosome"/>
</dbReference>
<proteinExistence type="predicted"/>
<name>A0A5C0VKL6_9SPHI</name>
<reference evidence="2 3" key="1">
    <citation type="submission" date="2019-08" db="EMBL/GenBank/DDBJ databases">
        <title>Pedobacter sp. nov., isolated from Han river, South Korea.</title>
        <authorList>
            <person name="Lee D.-H."/>
            <person name="Kim Y.-S."/>
            <person name="Hwang E.-M."/>
            <person name="Le Tran T.C."/>
            <person name="Cha C.-J."/>
        </authorList>
    </citation>
    <scope>NUCLEOTIDE SEQUENCE [LARGE SCALE GENOMIC DNA]</scope>
    <source>
        <strain evidence="2 3">CJ43</strain>
    </source>
</reference>
<dbReference type="KEGG" id="pej:FYC62_14225"/>
<accession>A0A5C0VKL6</accession>
<dbReference type="Gene3D" id="3.40.50.12140">
    <property type="entry name" value="Domain of unknown function DUF4159"/>
    <property type="match status" value="1"/>
</dbReference>
<dbReference type="EMBL" id="CP043329">
    <property type="protein sequence ID" value="QEK52687.1"/>
    <property type="molecule type" value="Genomic_DNA"/>
</dbReference>
<evidence type="ECO:0000313" key="2">
    <source>
        <dbReference type="EMBL" id="QEK52687.1"/>
    </source>
</evidence>
<evidence type="ECO:0000313" key="3">
    <source>
        <dbReference type="Proteomes" id="UP000323653"/>
    </source>
</evidence>
<dbReference type="InterPro" id="IPR025297">
    <property type="entry name" value="DUF4159"/>
</dbReference>